<dbReference type="InterPro" id="IPR035992">
    <property type="entry name" value="Ricin_B-like_lectins"/>
</dbReference>
<dbReference type="Pfam" id="PF14200">
    <property type="entry name" value="RicinB_lectin_2"/>
    <property type="match status" value="1"/>
</dbReference>
<dbReference type="CDD" id="cd00161">
    <property type="entry name" value="beta-trefoil_Ricin-like"/>
    <property type="match status" value="1"/>
</dbReference>
<dbReference type="AlphaFoldDB" id="A0A261FS02"/>
<dbReference type="Gene3D" id="1.20.1270.90">
    <property type="entry name" value="AF1782-like"/>
    <property type="match status" value="1"/>
</dbReference>
<keyword evidence="2" id="KW-1133">Transmembrane helix</keyword>
<dbReference type="Gene3D" id="2.80.10.50">
    <property type="match status" value="1"/>
</dbReference>
<evidence type="ECO:0000256" key="2">
    <source>
        <dbReference type="SAM" id="Phobius"/>
    </source>
</evidence>
<dbReference type="STRING" id="1603886.GCA_001895165_02141"/>
<keyword evidence="3" id="KW-0732">Signal</keyword>
<dbReference type="RefSeq" id="WP_143148015.1">
    <property type="nucleotide sequence ID" value="NZ_BDIS01000028.1"/>
</dbReference>
<evidence type="ECO:0000313" key="6">
    <source>
        <dbReference type="Proteomes" id="UP000216352"/>
    </source>
</evidence>
<feature type="chain" id="PRO_5043153362" evidence="3">
    <location>
        <begin position="24"/>
        <end position="750"/>
    </location>
</feature>
<dbReference type="SUPFAM" id="SSF50939">
    <property type="entry name" value="Sialidases"/>
    <property type="match status" value="1"/>
</dbReference>
<keyword evidence="6" id="KW-1185">Reference proteome</keyword>
<sequence>MSQPTLKTIKRIAAAFAVTATMAAVGTVGVSTANAYTPAPQVMYEMDGETERCNKGGDYSGCIVYPKAAQLDSGRIVATFERSVGDPVGETLPVYASDDGGDSWQKISEVPSPHDLEPDNPEYSKYVSNWTNPYLYVLPETVGDLQAGTLLLASVVSGDDVYYKEQKAAQGDSWYNGSDGDRKDMAIALFSSDDGGVSWDVLGIVTEGGWQGGSARAGGKIISSENTYRQVDPVWEPYLMVYDGMLVCYYSDERDYSGYDSQTGVLQLAADDETGADNGGQVLAHRTWDGTASSSWSEAVLDVAGKSFSDGKIGNGRPGMANVVQTTDGKWMMTYEDWGGNGSTKYKIADSPLEFYKVEGQGTNTNNLPVSSGSKSLAQGGSPVLVRRSDGSLLYNASGSGDVWINQSGSSDGEWTEYKTTLGGGYSRNLTCLQSGRVLILHTGFSGSLIQYADIDFGDSEGDYYVVSNKSTGKVLGTGGKTQDASFTGDVADIVVEDEAEGAETQLWHLQSKSDDSFTFLNKSGGRAMAPWGSGSLSGKKMAQWVDEGTAKYEWTKIDAGDGYYRFRNVADETLYLTAEEDGSVRMQPFDESDDSQLWSLTKSQEPVEVDKSALSAAVEAAEAKRQADYTEESWAVFAQALEAARATLADADADQATVDGAVESLTAAMDGLQVRQPDGEGDDDADGDGDADGGQVPSGQPGSDDDATSGDNQGIARTGAGVTAAIAAAVALLLMGAAVVSMRVFGRSR</sequence>
<dbReference type="PANTHER" id="PTHR38792">
    <property type="entry name" value="BNR/ASP-BOX REPEAT DOMAIN PROTEIN (AFU_ORTHOLOGUE AFUA_7G06430)-RELATED"/>
    <property type="match status" value="1"/>
</dbReference>
<keyword evidence="2" id="KW-0472">Membrane</keyword>
<dbReference type="Gene3D" id="2.120.10.10">
    <property type="match status" value="1"/>
</dbReference>
<dbReference type="InterPro" id="IPR000772">
    <property type="entry name" value="Ricin_B_lectin"/>
</dbReference>
<feature type="domain" description="Ricin B lectin" evidence="4">
    <location>
        <begin position="505"/>
        <end position="580"/>
    </location>
</feature>
<organism evidence="5 6">
    <name type="scientific">Bifidobacterium lemurum</name>
    <dbReference type="NCBI Taxonomy" id="1603886"/>
    <lineage>
        <taxon>Bacteria</taxon>
        <taxon>Bacillati</taxon>
        <taxon>Actinomycetota</taxon>
        <taxon>Actinomycetes</taxon>
        <taxon>Bifidobacteriales</taxon>
        <taxon>Bifidobacteriaceae</taxon>
        <taxon>Bifidobacterium</taxon>
    </lineage>
</organism>
<evidence type="ECO:0000256" key="3">
    <source>
        <dbReference type="SAM" id="SignalP"/>
    </source>
</evidence>
<reference evidence="5 6" key="1">
    <citation type="journal article" date="2017" name="BMC Genomics">
        <title>Comparative genomic and phylogenomic analyses of the Bifidobacteriaceae family.</title>
        <authorList>
            <person name="Lugli G.A."/>
            <person name="Milani C."/>
            <person name="Turroni F."/>
            <person name="Duranti S."/>
            <person name="Mancabelli L."/>
            <person name="Mangifesta M."/>
            <person name="Ferrario C."/>
            <person name="Modesto M."/>
            <person name="Mattarelli P."/>
            <person name="Jiri K."/>
            <person name="van Sinderen D."/>
            <person name="Ventura M."/>
        </authorList>
    </citation>
    <scope>NUCLEOTIDE SEQUENCE [LARGE SCALE GENOMIC DNA]</scope>
    <source>
        <strain evidence="5 6">DSM 28807</strain>
    </source>
</reference>
<dbReference type="Proteomes" id="UP000216352">
    <property type="component" value="Unassembled WGS sequence"/>
</dbReference>
<evidence type="ECO:0000259" key="4">
    <source>
        <dbReference type="Pfam" id="PF14200"/>
    </source>
</evidence>
<evidence type="ECO:0000313" key="5">
    <source>
        <dbReference type="EMBL" id="OZG61970.1"/>
    </source>
</evidence>
<feature type="compositionally biased region" description="Acidic residues" evidence="1">
    <location>
        <begin position="680"/>
        <end position="692"/>
    </location>
</feature>
<gene>
    <name evidence="5" type="ORF">BLEM_1279</name>
</gene>
<feature type="signal peptide" evidence="3">
    <location>
        <begin position="1"/>
        <end position="23"/>
    </location>
</feature>
<keyword evidence="2" id="KW-0812">Transmembrane</keyword>
<dbReference type="InterPro" id="IPR036278">
    <property type="entry name" value="Sialidase_sf"/>
</dbReference>
<protein>
    <submittedName>
        <fullName evidence="5">BNR/Asp-box repeat protein</fullName>
    </submittedName>
</protein>
<feature type="transmembrane region" description="Helical" evidence="2">
    <location>
        <begin position="723"/>
        <end position="746"/>
    </location>
</feature>
<dbReference type="PANTHER" id="PTHR38792:SF3">
    <property type="entry name" value="BNR_ASP-BOX REPEAT DOMAIN PROTEIN (AFU_ORTHOLOGUE AFUA_7G06430)-RELATED"/>
    <property type="match status" value="1"/>
</dbReference>
<dbReference type="OrthoDB" id="5958808at2"/>
<name>A0A261FS02_9BIFI</name>
<proteinExistence type="predicted"/>
<dbReference type="EMBL" id="MWWX01000007">
    <property type="protein sequence ID" value="OZG61970.1"/>
    <property type="molecule type" value="Genomic_DNA"/>
</dbReference>
<evidence type="ECO:0000256" key="1">
    <source>
        <dbReference type="SAM" id="MobiDB-lite"/>
    </source>
</evidence>
<dbReference type="SUPFAM" id="SSF50370">
    <property type="entry name" value="Ricin B-like lectins"/>
    <property type="match status" value="1"/>
</dbReference>
<dbReference type="Pfam" id="PF07554">
    <property type="entry name" value="FIVAR"/>
    <property type="match status" value="1"/>
</dbReference>
<accession>A0A261FS02</accession>
<comment type="caution">
    <text evidence="5">The sequence shown here is derived from an EMBL/GenBank/DDBJ whole genome shotgun (WGS) entry which is preliminary data.</text>
</comment>
<feature type="region of interest" description="Disordered" evidence="1">
    <location>
        <begin position="673"/>
        <end position="715"/>
    </location>
</feature>